<gene>
    <name evidence="1" type="ORF">BDV37DRAFT_245455</name>
</gene>
<keyword evidence="2" id="KW-1185">Reference proteome</keyword>
<evidence type="ECO:0000313" key="1">
    <source>
        <dbReference type="EMBL" id="KAE8405289.1"/>
    </source>
</evidence>
<proteinExistence type="predicted"/>
<accession>A0A5N6HNP4</accession>
<sequence>MAFPPAAPLPTAAAAPPPGAAVAPILRFVERVGNAPGGALCERDIIDAGHRSCDMYDGGLGDSSRRPGVGVAALAAA</sequence>
<protein>
    <submittedName>
        <fullName evidence="1">Uncharacterized protein</fullName>
    </submittedName>
</protein>
<reference evidence="1 2" key="1">
    <citation type="submission" date="2019-04" db="EMBL/GenBank/DDBJ databases">
        <authorList>
            <consortium name="DOE Joint Genome Institute"/>
            <person name="Mondo S."/>
            <person name="Kjaerbolling I."/>
            <person name="Vesth T."/>
            <person name="Frisvad J.C."/>
            <person name="Nybo J.L."/>
            <person name="Theobald S."/>
            <person name="Kildgaard S."/>
            <person name="Isbrandt T."/>
            <person name="Kuo A."/>
            <person name="Sato A."/>
            <person name="Lyhne E.K."/>
            <person name="Kogle M.E."/>
            <person name="Wiebenga A."/>
            <person name="Kun R.S."/>
            <person name="Lubbers R.J."/>
            <person name="Makela M.R."/>
            <person name="Barry K."/>
            <person name="Chovatia M."/>
            <person name="Clum A."/>
            <person name="Daum C."/>
            <person name="Haridas S."/>
            <person name="He G."/>
            <person name="LaButti K."/>
            <person name="Lipzen A."/>
            <person name="Riley R."/>
            <person name="Salamov A."/>
            <person name="Simmons B.A."/>
            <person name="Magnuson J.K."/>
            <person name="Henrissat B."/>
            <person name="Mortensen U.H."/>
            <person name="Larsen T.O."/>
            <person name="Devries R.P."/>
            <person name="Grigoriev I.V."/>
            <person name="Machida M."/>
            <person name="Baker S.E."/>
            <person name="Andersen M.R."/>
            <person name="Cantor M.N."/>
            <person name="Hua S.X."/>
        </authorList>
    </citation>
    <scope>NUCLEOTIDE SEQUENCE [LARGE SCALE GENOMIC DNA]</scope>
    <source>
        <strain evidence="1 2">CBS 119388</strain>
    </source>
</reference>
<dbReference type="Proteomes" id="UP000325579">
    <property type="component" value="Unassembled WGS sequence"/>
</dbReference>
<organism evidence="1 2">
    <name type="scientific">Aspergillus pseudonomiae</name>
    <dbReference type="NCBI Taxonomy" id="1506151"/>
    <lineage>
        <taxon>Eukaryota</taxon>
        <taxon>Fungi</taxon>
        <taxon>Dikarya</taxon>
        <taxon>Ascomycota</taxon>
        <taxon>Pezizomycotina</taxon>
        <taxon>Eurotiomycetes</taxon>
        <taxon>Eurotiomycetidae</taxon>
        <taxon>Eurotiales</taxon>
        <taxon>Aspergillaceae</taxon>
        <taxon>Aspergillus</taxon>
        <taxon>Aspergillus subgen. Circumdati</taxon>
    </lineage>
</organism>
<name>A0A5N7DGE8_9EURO</name>
<evidence type="ECO:0000313" key="2">
    <source>
        <dbReference type="Proteomes" id="UP000325579"/>
    </source>
</evidence>
<dbReference type="RefSeq" id="XP_031942608.1">
    <property type="nucleotide sequence ID" value="XM_032081650.1"/>
</dbReference>
<dbReference type="GeneID" id="43666341"/>
<dbReference type="AlphaFoldDB" id="A0A5N7DGE8"/>
<accession>A0A5N7DGE8</accession>
<dbReference type="EMBL" id="ML736761">
    <property type="protein sequence ID" value="KAE8405289.1"/>
    <property type="molecule type" value="Genomic_DNA"/>
</dbReference>